<evidence type="ECO:0000313" key="2">
    <source>
        <dbReference type="EMBL" id="OGG44333.1"/>
    </source>
</evidence>
<dbReference type="AlphaFoldDB" id="A0A1F6C5E7"/>
<feature type="region of interest" description="Disordered" evidence="1">
    <location>
        <begin position="173"/>
        <end position="241"/>
    </location>
</feature>
<dbReference type="Proteomes" id="UP000178249">
    <property type="component" value="Unassembled WGS sequence"/>
</dbReference>
<gene>
    <name evidence="2" type="ORF">A2841_04130</name>
</gene>
<organism evidence="2 3">
    <name type="scientific">Candidatus Kaiserbacteria bacterium RIFCSPHIGHO2_01_FULL_48_10</name>
    <dbReference type="NCBI Taxonomy" id="1798476"/>
    <lineage>
        <taxon>Bacteria</taxon>
        <taxon>Candidatus Kaiseribacteriota</taxon>
    </lineage>
</organism>
<evidence type="ECO:0000313" key="3">
    <source>
        <dbReference type="Proteomes" id="UP000178249"/>
    </source>
</evidence>
<feature type="compositionally biased region" description="Polar residues" evidence="1">
    <location>
        <begin position="173"/>
        <end position="194"/>
    </location>
</feature>
<sequence length="241" mass="27035">MDETQQLIRERLAQIPKEVRDAINAVDLRPRLQKITEKYQLHIDQAGVLENETLFVMLGLEAPNDFPGNITRELKIPAAQAQLITTSVNEEIFMPIREALRKMFEQDAEEGVKKEHEMLTATPGGITPKTTPVAETLLQTPGIPEKSSDLDAERKQLLQEIETIAVLKEPEVRSTNNELRGGQKSMTPPSNLPTGTIAETKLQEMFRLPKEEKKVEAPQVAKPVPKPPQSYSVDPYREPLG</sequence>
<proteinExistence type="predicted"/>
<evidence type="ECO:0000256" key="1">
    <source>
        <dbReference type="SAM" id="MobiDB-lite"/>
    </source>
</evidence>
<protein>
    <submittedName>
        <fullName evidence="2">Uncharacterized protein</fullName>
    </submittedName>
</protein>
<comment type="caution">
    <text evidence="2">The sequence shown here is derived from an EMBL/GenBank/DDBJ whole genome shotgun (WGS) entry which is preliminary data.</text>
</comment>
<feature type="compositionally biased region" description="Basic and acidic residues" evidence="1">
    <location>
        <begin position="201"/>
        <end position="216"/>
    </location>
</feature>
<dbReference type="EMBL" id="MFKP01000012">
    <property type="protein sequence ID" value="OGG44333.1"/>
    <property type="molecule type" value="Genomic_DNA"/>
</dbReference>
<name>A0A1F6C5E7_9BACT</name>
<reference evidence="2 3" key="1">
    <citation type="journal article" date="2016" name="Nat. Commun.">
        <title>Thousands of microbial genomes shed light on interconnected biogeochemical processes in an aquifer system.</title>
        <authorList>
            <person name="Anantharaman K."/>
            <person name="Brown C.T."/>
            <person name="Hug L.A."/>
            <person name="Sharon I."/>
            <person name="Castelle C.J."/>
            <person name="Probst A.J."/>
            <person name="Thomas B.C."/>
            <person name="Singh A."/>
            <person name="Wilkins M.J."/>
            <person name="Karaoz U."/>
            <person name="Brodie E.L."/>
            <person name="Williams K.H."/>
            <person name="Hubbard S.S."/>
            <person name="Banfield J.F."/>
        </authorList>
    </citation>
    <scope>NUCLEOTIDE SEQUENCE [LARGE SCALE GENOMIC DNA]</scope>
</reference>
<accession>A0A1F6C5E7</accession>